<proteinExistence type="predicted"/>
<dbReference type="KEGG" id="plon:Pla110_21950"/>
<dbReference type="RefSeq" id="WP_144995742.1">
    <property type="nucleotide sequence ID" value="NZ_CP036281.1"/>
</dbReference>
<accession>A0A518CML3</accession>
<name>A0A518CML3_9PLAN</name>
<reference evidence="1 2" key="1">
    <citation type="submission" date="2019-02" db="EMBL/GenBank/DDBJ databases">
        <title>Deep-cultivation of Planctomycetes and their phenomic and genomic characterization uncovers novel biology.</title>
        <authorList>
            <person name="Wiegand S."/>
            <person name="Jogler M."/>
            <person name="Boedeker C."/>
            <person name="Pinto D."/>
            <person name="Vollmers J."/>
            <person name="Rivas-Marin E."/>
            <person name="Kohn T."/>
            <person name="Peeters S.H."/>
            <person name="Heuer A."/>
            <person name="Rast P."/>
            <person name="Oberbeckmann S."/>
            <person name="Bunk B."/>
            <person name="Jeske O."/>
            <person name="Meyerdierks A."/>
            <person name="Storesund J.E."/>
            <person name="Kallscheuer N."/>
            <person name="Luecker S."/>
            <person name="Lage O.M."/>
            <person name="Pohl T."/>
            <person name="Merkel B.J."/>
            <person name="Hornburger P."/>
            <person name="Mueller R.-W."/>
            <person name="Bruemmer F."/>
            <person name="Labrenz M."/>
            <person name="Spormann A.M."/>
            <person name="Op den Camp H."/>
            <person name="Overmann J."/>
            <person name="Amann R."/>
            <person name="Jetten M.S.M."/>
            <person name="Mascher T."/>
            <person name="Medema M.H."/>
            <person name="Devos D.P."/>
            <person name="Kaster A.-K."/>
            <person name="Ovreas L."/>
            <person name="Rohde M."/>
            <person name="Galperin M.Y."/>
            <person name="Jogler C."/>
        </authorList>
    </citation>
    <scope>NUCLEOTIDE SEQUENCE [LARGE SCALE GENOMIC DNA]</scope>
    <source>
        <strain evidence="1 2">Pla110</strain>
    </source>
</reference>
<evidence type="ECO:0000313" key="1">
    <source>
        <dbReference type="EMBL" id="QDU80465.1"/>
    </source>
</evidence>
<evidence type="ECO:0000313" key="2">
    <source>
        <dbReference type="Proteomes" id="UP000317178"/>
    </source>
</evidence>
<keyword evidence="2" id="KW-1185">Reference proteome</keyword>
<dbReference type="Proteomes" id="UP000317178">
    <property type="component" value="Chromosome"/>
</dbReference>
<protein>
    <submittedName>
        <fullName evidence="1">Uncharacterized protein</fullName>
    </submittedName>
</protein>
<organism evidence="1 2">
    <name type="scientific">Polystyrenella longa</name>
    <dbReference type="NCBI Taxonomy" id="2528007"/>
    <lineage>
        <taxon>Bacteria</taxon>
        <taxon>Pseudomonadati</taxon>
        <taxon>Planctomycetota</taxon>
        <taxon>Planctomycetia</taxon>
        <taxon>Planctomycetales</taxon>
        <taxon>Planctomycetaceae</taxon>
        <taxon>Polystyrenella</taxon>
    </lineage>
</organism>
<dbReference type="AlphaFoldDB" id="A0A518CML3"/>
<sequence length="212" mass="24417">MNLENENAESIDYQRTQLWSYITGEHFKNGNRRYILGECRALAREIDTDMTYDGELSPYTSDALGEYVDPKGGVSVVKYSDDVYYYVSRDGEIFIDGDMLKSLLFRSVTRELRFDVSKQMTLDPMSIIPNPVPNSQVRKICNVPPEFNEFYHGITDGLVLALVHHDGVRAFIYFEIEDLQYEIDTYVEKILPLMPVGTEVVTCSPSRYQLCF</sequence>
<dbReference type="EMBL" id="CP036281">
    <property type="protein sequence ID" value="QDU80465.1"/>
    <property type="molecule type" value="Genomic_DNA"/>
</dbReference>
<gene>
    <name evidence="1" type="ORF">Pla110_21950</name>
</gene>